<comment type="caution">
    <text evidence="5">The sequence shown here is derived from an EMBL/GenBank/DDBJ whole genome shotgun (WGS) entry which is preliminary data.</text>
</comment>
<dbReference type="SUPFAM" id="SSF75516">
    <property type="entry name" value="Pheromone-binding domain of LuxR-like quorum-sensing transcription factors"/>
    <property type="match status" value="1"/>
</dbReference>
<evidence type="ECO:0000256" key="1">
    <source>
        <dbReference type="ARBA" id="ARBA00023015"/>
    </source>
</evidence>
<reference evidence="5 6" key="1">
    <citation type="submission" date="2019-07" db="EMBL/GenBank/DDBJ databases">
        <title>Ln-dependent methylotrophs.</title>
        <authorList>
            <person name="Tani A."/>
        </authorList>
    </citation>
    <scope>NUCLEOTIDE SEQUENCE [LARGE SCALE GENOMIC DNA]</scope>
    <source>
        <strain evidence="5 6">SM12</strain>
    </source>
</reference>
<dbReference type="PANTHER" id="PTHR44688">
    <property type="entry name" value="DNA-BINDING TRANSCRIPTIONAL ACTIVATOR DEVR_DOSR"/>
    <property type="match status" value="1"/>
</dbReference>
<dbReference type="InterPro" id="IPR036388">
    <property type="entry name" value="WH-like_DNA-bd_sf"/>
</dbReference>
<evidence type="ECO:0000259" key="4">
    <source>
        <dbReference type="PROSITE" id="PS50043"/>
    </source>
</evidence>
<dbReference type="PROSITE" id="PS00622">
    <property type="entry name" value="HTH_LUXR_1"/>
    <property type="match status" value="1"/>
</dbReference>
<dbReference type="EMBL" id="VJMG01000029">
    <property type="protein sequence ID" value="TRL38680.1"/>
    <property type="molecule type" value="Genomic_DNA"/>
</dbReference>
<dbReference type="Proteomes" id="UP000316801">
    <property type="component" value="Unassembled WGS sequence"/>
</dbReference>
<dbReference type="GO" id="GO:0003677">
    <property type="term" value="F:DNA binding"/>
    <property type="evidence" value="ECO:0007669"/>
    <property type="project" value="UniProtKB-KW"/>
</dbReference>
<accession>A0A549T9Y2</accession>
<dbReference type="AlphaFoldDB" id="A0A549T9Y2"/>
<evidence type="ECO:0000256" key="3">
    <source>
        <dbReference type="ARBA" id="ARBA00023163"/>
    </source>
</evidence>
<name>A0A549T9Y2_9HYPH</name>
<keyword evidence="3" id="KW-0804">Transcription</keyword>
<evidence type="ECO:0000313" key="6">
    <source>
        <dbReference type="Proteomes" id="UP000316801"/>
    </source>
</evidence>
<dbReference type="CDD" id="cd06170">
    <property type="entry name" value="LuxR_C_like"/>
    <property type="match status" value="1"/>
</dbReference>
<proteinExistence type="predicted"/>
<dbReference type="InterPro" id="IPR005143">
    <property type="entry name" value="TF_LuxR_autoind-bd_dom"/>
</dbReference>
<dbReference type="PANTHER" id="PTHR44688:SF16">
    <property type="entry name" value="DNA-BINDING TRANSCRIPTIONAL ACTIVATOR DEVR_DOSR"/>
    <property type="match status" value="1"/>
</dbReference>
<dbReference type="Gene3D" id="3.30.450.80">
    <property type="entry name" value="Transcription factor LuxR-like, autoinducer-binding domain"/>
    <property type="match status" value="1"/>
</dbReference>
<dbReference type="Pfam" id="PF00196">
    <property type="entry name" value="GerE"/>
    <property type="match status" value="1"/>
</dbReference>
<dbReference type="PRINTS" id="PR00038">
    <property type="entry name" value="HTHLUXR"/>
</dbReference>
<feature type="domain" description="HTH luxR-type" evidence="4">
    <location>
        <begin position="178"/>
        <end position="243"/>
    </location>
</feature>
<dbReference type="SUPFAM" id="SSF46894">
    <property type="entry name" value="C-terminal effector domain of the bipartite response regulators"/>
    <property type="match status" value="1"/>
</dbReference>
<dbReference type="Gene3D" id="1.10.10.10">
    <property type="entry name" value="Winged helix-like DNA-binding domain superfamily/Winged helix DNA-binding domain"/>
    <property type="match status" value="1"/>
</dbReference>
<sequence length="246" mass="27434">MPYGTTPSSMRITPERHEVVSQMLSGAATRADMADAFSHLARHFGYRYFSLGRMPKDSDEKVLPLLVMRNLPLSLLKEVDAGGLITVAPLTTVLRSAQLPLCLDLREHQTLCPQQLIDLLLQYGTYSVAFVPLWSGDGTHYMMTFSGNRPLMSLSELNEIGMLTLQAFRLYERLSPSETSIVQPLTRRELEVLRWASLGKTSVEIGDLLSLSDYTINTHLNSVIRKLDCVNRAQAVAVGLRLGLIE</sequence>
<organism evidence="5 6">
    <name type="scientific">Rhizobium straminoryzae</name>
    <dbReference type="NCBI Taxonomy" id="1387186"/>
    <lineage>
        <taxon>Bacteria</taxon>
        <taxon>Pseudomonadati</taxon>
        <taxon>Pseudomonadota</taxon>
        <taxon>Alphaproteobacteria</taxon>
        <taxon>Hyphomicrobiales</taxon>
        <taxon>Rhizobiaceae</taxon>
        <taxon>Rhizobium/Agrobacterium group</taxon>
        <taxon>Rhizobium</taxon>
    </lineage>
</organism>
<dbReference type="InterPro" id="IPR016032">
    <property type="entry name" value="Sig_transdc_resp-reg_C-effctor"/>
</dbReference>
<keyword evidence="2" id="KW-0238">DNA-binding</keyword>
<keyword evidence="1" id="KW-0805">Transcription regulation</keyword>
<dbReference type="GO" id="GO:0006355">
    <property type="term" value="P:regulation of DNA-templated transcription"/>
    <property type="evidence" value="ECO:0007669"/>
    <property type="project" value="InterPro"/>
</dbReference>
<gene>
    <name evidence="5" type="ORF">FNA46_11895</name>
</gene>
<dbReference type="SMART" id="SM00421">
    <property type="entry name" value="HTH_LUXR"/>
    <property type="match status" value="1"/>
</dbReference>
<evidence type="ECO:0000313" key="5">
    <source>
        <dbReference type="EMBL" id="TRL38680.1"/>
    </source>
</evidence>
<keyword evidence="6" id="KW-1185">Reference proteome</keyword>
<dbReference type="Pfam" id="PF03472">
    <property type="entry name" value="Autoind_bind"/>
    <property type="match status" value="1"/>
</dbReference>
<dbReference type="InterPro" id="IPR000792">
    <property type="entry name" value="Tscrpt_reg_LuxR_C"/>
</dbReference>
<evidence type="ECO:0000256" key="2">
    <source>
        <dbReference type="ARBA" id="ARBA00023125"/>
    </source>
</evidence>
<protein>
    <recommendedName>
        <fullName evidence="4">HTH luxR-type domain-containing protein</fullName>
    </recommendedName>
</protein>
<dbReference type="PROSITE" id="PS50043">
    <property type="entry name" value="HTH_LUXR_2"/>
    <property type="match status" value="1"/>
</dbReference>
<dbReference type="InterPro" id="IPR036693">
    <property type="entry name" value="TF_LuxR_autoind-bd_dom_sf"/>
</dbReference>